<dbReference type="RefSeq" id="WP_206247654.1">
    <property type="nucleotide sequence ID" value="NZ_JADKYA010000075.1"/>
</dbReference>
<protein>
    <submittedName>
        <fullName evidence="1">Uncharacterized protein</fullName>
    </submittedName>
</protein>
<evidence type="ECO:0000313" key="2">
    <source>
        <dbReference type="Proteomes" id="UP001153328"/>
    </source>
</evidence>
<gene>
    <name evidence="1" type="ORF">SBRY_40662</name>
</gene>
<dbReference type="Proteomes" id="UP001153328">
    <property type="component" value="Unassembled WGS sequence"/>
</dbReference>
<reference evidence="1" key="1">
    <citation type="submission" date="2021-06" db="EMBL/GenBank/DDBJ databases">
        <authorList>
            <person name="Arsene-Ploetze F."/>
        </authorList>
    </citation>
    <scope>NUCLEOTIDE SEQUENCE</scope>
    <source>
        <strain evidence="1">SBRY1</strain>
    </source>
</reference>
<accession>A0A9W4H3H8</accession>
<dbReference type="AlphaFoldDB" id="A0A9W4H3H8"/>
<organism evidence="1 2">
    <name type="scientific">Actinacidiphila bryophytorum</name>
    <dbReference type="NCBI Taxonomy" id="1436133"/>
    <lineage>
        <taxon>Bacteria</taxon>
        <taxon>Bacillati</taxon>
        <taxon>Actinomycetota</taxon>
        <taxon>Actinomycetes</taxon>
        <taxon>Kitasatosporales</taxon>
        <taxon>Streptomycetaceae</taxon>
        <taxon>Actinacidiphila</taxon>
    </lineage>
</organism>
<comment type="caution">
    <text evidence="1">The sequence shown here is derived from an EMBL/GenBank/DDBJ whole genome shotgun (WGS) entry which is preliminary data.</text>
</comment>
<sequence length="104" mass="10826">MTGSAAVGITDDAVVAGTPAPEPKAGARHTGWLTLPLAEPSARAARLHTRTALRQWRIVGTPDDTAESGRGLNIVAGMCRRHGCALAHDHKIMWAALALLGTAL</sequence>
<dbReference type="EMBL" id="CAJVAX010000018">
    <property type="protein sequence ID" value="CAG7647417.1"/>
    <property type="molecule type" value="Genomic_DNA"/>
</dbReference>
<name>A0A9W4H3H8_9ACTN</name>
<evidence type="ECO:0000313" key="1">
    <source>
        <dbReference type="EMBL" id="CAG7647417.1"/>
    </source>
</evidence>
<proteinExistence type="predicted"/>
<keyword evidence="2" id="KW-1185">Reference proteome</keyword>